<feature type="compositionally biased region" description="Polar residues" evidence="5">
    <location>
        <begin position="274"/>
        <end position="284"/>
    </location>
</feature>
<evidence type="ECO:0000256" key="2">
    <source>
        <dbReference type="ARBA" id="ARBA00023277"/>
    </source>
</evidence>
<feature type="region of interest" description="Disordered" evidence="5">
    <location>
        <begin position="259"/>
        <end position="293"/>
    </location>
</feature>
<keyword evidence="2" id="KW-0119">Carbohydrate metabolism</keyword>
<dbReference type="NCBIfam" id="NF043033">
    <property type="entry name" value="OxoTetrIsom"/>
    <property type="match status" value="1"/>
</dbReference>
<dbReference type="InterPro" id="IPR013022">
    <property type="entry name" value="Xyl_isomerase-like_TIM-brl"/>
</dbReference>
<dbReference type="SUPFAM" id="SSF51658">
    <property type="entry name" value="Xylose isomerase-like"/>
    <property type="match status" value="1"/>
</dbReference>
<feature type="active site" description="Proton donor/acceptor" evidence="4">
    <location>
        <position position="237"/>
    </location>
</feature>
<keyword evidence="1 3" id="KW-0413">Isomerase</keyword>
<dbReference type="Pfam" id="PF01261">
    <property type="entry name" value="AP_endonuc_2"/>
    <property type="match status" value="1"/>
</dbReference>
<dbReference type="GO" id="GO:0046487">
    <property type="term" value="P:glyoxylate metabolic process"/>
    <property type="evidence" value="ECO:0007669"/>
    <property type="project" value="TreeGrafter"/>
</dbReference>
<dbReference type="InterPro" id="IPR036237">
    <property type="entry name" value="Xyl_isomerase-like_sf"/>
</dbReference>
<protein>
    <submittedName>
        <fullName evidence="7">Hydroxypyruvate isomerase</fullName>
        <ecNumber evidence="7">5.3.1.22</ecNumber>
    </submittedName>
</protein>
<dbReference type="Proteomes" id="UP000546252">
    <property type="component" value="Unassembled WGS sequence"/>
</dbReference>
<evidence type="ECO:0000256" key="3">
    <source>
        <dbReference type="PIRNR" id="PIRNR006241"/>
    </source>
</evidence>
<dbReference type="PANTHER" id="PTHR43489:SF6">
    <property type="entry name" value="HYDROXYPYRUVATE ISOMERASE-RELATED"/>
    <property type="match status" value="1"/>
</dbReference>
<accession>A0A839FT35</accession>
<dbReference type="PIRSF" id="PIRSF006241">
    <property type="entry name" value="HyI"/>
    <property type="match status" value="1"/>
</dbReference>
<dbReference type="InterPro" id="IPR026040">
    <property type="entry name" value="HyI-like"/>
</dbReference>
<dbReference type="EC" id="5.3.1.22" evidence="7"/>
<dbReference type="AlphaFoldDB" id="A0A839FT35"/>
<dbReference type="RefSeq" id="WP_182495560.1">
    <property type="nucleotide sequence ID" value="NZ_BAAAKT010000004.1"/>
</dbReference>
<evidence type="ECO:0000259" key="6">
    <source>
        <dbReference type="Pfam" id="PF01261"/>
    </source>
</evidence>
<sequence length="293" mass="31574">MPQFAANLTLMFTELDFLDRFAAASEAGFRAVEYLFPYEHSAEEVAAALHGAGLTQALFNAPAGDWAAGERGIASLPGRDDEFAAGLVTAMDYARALDCRQIHVMSGIPGADPDARSRYVRRLREAAEVAAAHGVRVLVEPINPVDMPGYFVDSVPAGVELLEEIDHPNTGLQLDLYHAQITDGDLTRLIKRVAPVADHIQIASVPERHEPDSGELNHPYLFELLDAAGYTGWVGCEYRPAGSTEDGLGWFARHRETQTGAARPGFTRPGFTQPGFTQPGSSQAGHVPAGDQP</sequence>
<feature type="active site" description="Proton donor/acceptor" evidence="4">
    <location>
        <position position="140"/>
    </location>
</feature>
<gene>
    <name evidence="7" type="ORF">HNR24_001674</name>
</gene>
<organism evidence="7 8">
    <name type="scientific">Nesterenkonia jeotgali</name>
    <dbReference type="NCBI Taxonomy" id="317018"/>
    <lineage>
        <taxon>Bacteria</taxon>
        <taxon>Bacillati</taxon>
        <taxon>Actinomycetota</taxon>
        <taxon>Actinomycetes</taxon>
        <taxon>Micrococcales</taxon>
        <taxon>Micrococcaceae</taxon>
        <taxon>Nesterenkonia</taxon>
    </lineage>
</organism>
<evidence type="ECO:0000256" key="5">
    <source>
        <dbReference type="SAM" id="MobiDB-lite"/>
    </source>
</evidence>
<dbReference type="InterPro" id="IPR053398">
    <property type="entry name" value="HPT_OtnI_isomerases"/>
</dbReference>
<dbReference type="EMBL" id="JACJIH010000001">
    <property type="protein sequence ID" value="MBA8921741.1"/>
    <property type="molecule type" value="Genomic_DNA"/>
</dbReference>
<keyword evidence="7" id="KW-0670">Pyruvate</keyword>
<dbReference type="InterPro" id="IPR050417">
    <property type="entry name" value="Sugar_Epim/Isomerase"/>
</dbReference>
<dbReference type="GO" id="GO:0008903">
    <property type="term" value="F:hydroxypyruvate isomerase activity"/>
    <property type="evidence" value="ECO:0007669"/>
    <property type="project" value="UniProtKB-EC"/>
</dbReference>
<comment type="caution">
    <text evidence="7">The sequence shown here is derived from an EMBL/GenBank/DDBJ whole genome shotgun (WGS) entry which is preliminary data.</text>
</comment>
<reference evidence="7 8" key="1">
    <citation type="submission" date="2020-08" db="EMBL/GenBank/DDBJ databases">
        <title>Sequencing the genomes of 1000 actinobacteria strains.</title>
        <authorList>
            <person name="Klenk H.-P."/>
        </authorList>
    </citation>
    <scope>NUCLEOTIDE SEQUENCE [LARGE SCALE GENOMIC DNA]</scope>
    <source>
        <strain evidence="7 8">DSM 19081</strain>
    </source>
</reference>
<comment type="similarity">
    <text evidence="3">Belongs to the hyi family.</text>
</comment>
<dbReference type="PANTHER" id="PTHR43489">
    <property type="entry name" value="ISOMERASE"/>
    <property type="match status" value="1"/>
</dbReference>
<name>A0A839FT35_9MICC</name>
<evidence type="ECO:0000256" key="1">
    <source>
        <dbReference type="ARBA" id="ARBA00023235"/>
    </source>
</evidence>
<dbReference type="Gene3D" id="3.20.20.150">
    <property type="entry name" value="Divalent-metal-dependent TIM barrel enzymes"/>
    <property type="match status" value="1"/>
</dbReference>
<feature type="domain" description="Xylose isomerase-like TIM barrel" evidence="6">
    <location>
        <begin position="21"/>
        <end position="253"/>
    </location>
</feature>
<evidence type="ECO:0000313" key="7">
    <source>
        <dbReference type="EMBL" id="MBA8921741.1"/>
    </source>
</evidence>
<proteinExistence type="inferred from homology"/>
<evidence type="ECO:0000256" key="4">
    <source>
        <dbReference type="PIRSR" id="PIRSR006241-50"/>
    </source>
</evidence>
<evidence type="ECO:0000313" key="8">
    <source>
        <dbReference type="Proteomes" id="UP000546252"/>
    </source>
</evidence>
<dbReference type="FunFam" id="3.20.20.150:FF:000007">
    <property type="entry name" value="Hydroxypyruvate isomerase"/>
    <property type="match status" value="1"/>
</dbReference>